<gene>
    <name evidence="2" type="ORF">PLEPLA_LOCUS28936</name>
</gene>
<sequence length="112" mass="12081">MLPKDNLKGRRASETKNATIGPPKVSPWPPKIVPSLPQTQHSYWAGVHSRGLCTMGSGEGATTTCTQQEQATRPQHALGLLVLGGQAEEVSIPKHKKRGHCRNAQAARPRIS</sequence>
<evidence type="ECO:0000313" key="2">
    <source>
        <dbReference type="EMBL" id="CAB1441151.1"/>
    </source>
</evidence>
<dbReference type="AlphaFoldDB" id="A0A9N7V310"/>
<evidence type="ECO:0000313" key="3">
    <source>
        <dbReference type="Proteomes" id="UP001153269"/>
    </source>
</evidence>
<evidence type="ECO:0000256" key="1">
    <source>
        <dbReference type="SAM" id="MobiDB-lite"/>
    </source>
</evidence>
<feature type="compositionally biased region" description="Basic and acidic residues" evidence="1">
    <location>
        <begin position="1"/>
        <end position="14"/>
    </location>
</feature>
<proteinExistence type="predicted"/>
<dbReference type="EMBL" id="CADEAL010002576">
    <property type="protein sequence ID" value="CAB1441151.1"/>
    <property type="molecule type" value="Genomic_DNA"/>
</dbReference>
<organism evidence="2 3">
    <name type="scientific">Pleuronectes platessa</name>
    <name type="common">European plaice</name>
    <dbReference type="NCBI Taxonomy" id="8262"/>
    <lineage>
        <taxon>Eukaryota</taxon>
        <taxon>Metazoa</taxon>
        <taxon>Chordata</taxon>
        <taxon>Craniata</taxon>
        <taxon>Vertebrata</taxon>
        <taxon>Euteleostomi</taxon>
        <taxon>Actinopterygii</taxon>
        <taxon>Neopterygii</taxon>
        <taxon>Teleostei</taxon>
        <taxon>Neoteleostei</taxon>
        <taxon>Acanthomorphata</taxon>
        <taxon>Carangaria</taxon>
        <taxon>Pleuronectiformes</taxon>
        <taxon>Pleuronectoidei</taxon>
        <taxon>Pleuronectidae</taxon>
        <taxon>Pleuronectes</taxon>
    </lineage>
</organism>
<keyword evidence="3" id="KW-1185">Reference proteome</keyword>
<reference evidence="2" key="1">
    <citation type="submission" date="2020-03" db="EMBL/GenBank/DDBJ databases">
        <authorList>
            <person name="Weist P."/>
        </authorList>
    </citation>
    <scope>NUCLEOTIDE SEQUENCE</scope>
</reference>
<name>A0A9N7V310_PLEPL</name>
<feature type="region of interest" description="Disordered" evidence="1">
    <location>
        <begin position="89"/>
        <end position="112"/>
    </location>
</feature>
<comment type="caution">
    <text evidence="2">The sequence shown here is derived from an EMBL/GenBank/DDBJ whole genome shotgun (WGS) entry which is preliminary data.</text>
</comment>
<dbReference type="Proteomes" id="UP001153269">
    <property type="component" value="Unassembled WGS sequence"/>
</dbReference>
<feature type="region of interest" description="Disordered" evidence="1">
    <location>
        <begin position="1"/>
        <end position="34"/>
    </location>
</feature>
<accession>A0A9N7V310</accession>
<protein>
    <submittedName>
        <fullName evidence="2">Uncharacterized protein</fullName>
    </submittedName>
</protein>